<keyword evidence="3" id="KW-1185">Reference proteome</keyword>
<name>B8AH70_ORYSI</name>
<feature type="compositionally biased region" description="Basic and acidic residues" evidence="1">
    <location>
        <begin position="1"/>
        <end position="11"/>
    </location>
</feature>
<sequence length="74" mass="7622">MWVPIRPRDDAEASVAHEGGEVGPSSVVVSRAVATLDESRAAGPLKIGDVVIEKPELAVAAIEELKTRGVGSSS</sequence>
<dbReference type="HOGENOM" id="CLU_2692147_0_0_1"/>
<organism evidence="2 3">
    <name type="scientific">Oryza sativa subsp. indica</name>
    <name type="common">Rice</name>
    <dbReference type="NCBI Taxonomy" id="39946"/>
    <lineage>
        <taxon>Eukaryota</taxon>
        <taxon>Viridiplantae</taxon>
        <taxon>Streptophyta</taxon>
        <taxon>Embryophyta</taxon>
        <taxon>Tracheophyta</taxon>
        <taxon>Spermatophyta</taxon>
        <taxon>Magnoliopsida</taxon>
        <taxon>Liliopsida</taxon>
        <taxon>Poales</taxon>
        <taxon>Poaceae</taxon>
        <taxon>BOP clade</taxon>
        <taxon>Oryzoideae</taxon>
        <taxon>Oryzeae</taxon>
        <taxon>Oryzinae</taxon>
        <taxon>Oryza</taxon>
        <taxon>Oryza sativa</taxon>
    </lineage>
</organism>
<dbReference type="Gramene" id="BGIOSGA006526-TA">
    <property type="protein sequence ID" value="BGIOSGA006526-PA"/>
    <property type="gene ID" value="BGIOSGA006526"/>
</dbReference>
<reference evidence="2 3" key="1">
    <citation type="journal article" date="2005" name="PLoS Biol.">
        <title>The genomes of Oryza sativa: a history of duplications.</title>
        <authorList>
            <person name="Yu J."/>
            <person name="Wang J."/>
            <person name="Lin W."/>
            <person name="Li S."/>
            <person name="Li H."/>
            <person name="Zhou J."/>
            <person name="Ni P."/>
            <person name="Dong W."/>
            <person name="Hu S."/>
            <person name="Zeng C."/>
            <person name="Zhang J."/>
            <person name="Zhang Y."/>
            <person name="Li R."/>
            <person name="Xu Z."/>
            <person name="Li S."/>
            <person name="Li X."/>
            <person name="Zheng H."/>
            <person name="Cong L."/>
            <person name="Lin L."/>
            <person name="Yin J."/>
            <person name="Geng J."/>
            <person name="Li G."/>
            <person name="Shi J."/>
            <person name="Liu J."/>
            <person name="Lv H."/>
            <person name="Li J."/>
            <person name="Wang J."/>
            <person name="Deng Y."/>
            <person name="Ran L."/>
            <person name="Shi X."/>
            <person name="Wang X."/>
            <person name="Wu Q."/>
            <person name="Li C."/>
            <person name="Ren X."/>
            <person name="Wang J."/>
            <person name="Wang X."/>
            <person name="Li D."/>
            <person name="Liu D."/>
            <person name="Zhang X."/>
            <person name="Ji Z."/>
            <person name="Zhao W."/>
            <person name="Sun Y."/>
            <person name="Zhang Z."/>
            <person name="Bao J."/>
            <person name="Han Y."/>
            <person name="Dong L."/>
            <person name="Ji J."/>
            <person name="Chen P."/>
            <person name="Wu S."/>
            <person name="Liu J."/>
            <person name="Xiao Y."/>
            <person name="Bu D."/>
            <person name="Tan J."/>
            <person name="Yang L."/>
            <person name="Ye C."/>
            <person name="Zhang J."/>
            <person name="Xu J."/>
            <person name="Zhou Y."/>
            <person name="Yu Y."/>
            <person name="Zhang B."/>
            <person name="Zhuang S."/>
            <person name="Wei H."/>
            <person name="Liu B."/>
            <person name="Lei M."/>
            <person name="Yu H."/>
            <person name="Li Y."/>
            <person name="Xu H."/>
            <person name="Wei S."/>
            <person name="He X."/>
            <person name="Fang L."/>
            <person name="Zhang Z."/>
            <person name="Zhang Y."/>
            <person name="Huang X."/>
            <person name="Su Z."/>
            <person name="Tong W."/>
            <person name="Li J."/>
            <person name="Tong Z."/>
            <person name="Li S."/>
            <person name="Ye J."/>
            <person name="Wang L."/>
            <person name="Fang L."/>
            <person name="Lei T."/>
            <person name="Chen C."/>
            <person name="Chen H."/>
            <person name="Xu Z."/>
            <person name="Li H."/>
            <person name="Huang H."/>
            <person name="Zhang F."/>
            <person name="Xu H."/>
            <person name="Li N."/>
            <person name="Zhao C."/>
            <person name="Li S."/>
            <person name="Dong L."/>
            <person name="Huang Y."/>
            <person name="Li L."/>
            <person name="Xi Y."/>
            <person name="Qi Q."/>
            <person name="Li W."/>
            <person name="Zhang B."/>
            <person name="Hu W."/>
            <person name="Zhang Y."/>
            <person name="Tian X."/>
            <person name="Jiao Y."/>
            <person name="Liang X."/>
            <person name="Jin J."/>
            <person name="Gao L."/>
            <person name="Zheng W."/>
            <person name="Hao B."/>
            <person name="Liu S."/>
            <person name="Wang W."/>
            <person name="Yuan L."/>
            <person name="Cao M."/>
            <person name="McDermott J."/>
            <person name="Samudrala R."/>
            <person name="Wang J."/>
            <person name="Wong G.K."/>
            <person name="Yang H."/>
        </authorList>
    </citation>
    <scope>NUCLEOTIDE SEQUENCE [LARGE SCALE GENOMIC DNA]</scope>
    <source>
        <strain evidence="3">cv. 93-11</strain>
    </source>
</reference>
<dbReference type="AlphaFoldDB" id="B8AH70"/>
<dbReference type="EMBL" id="CM000127">
    <property type="protein sequence ID" value="EEC73110.1"/>
    <property type="molecule type" value="Genomic_DNA"/>
</dbReference>
<protein>
    <submittedName>
        <fullName evidence="2">Uncharacterized protein</fullName>
    </submittedName>
</protein>
<dbReference type="Proteomes" id="UP000007015">
    <property type="component" value="Chromosome 2"/>
</dbReference>
<gene>
    <name evidence="2" type="ORF">OsI_07104</name>
</gene>
<proteinExistence type="predicted"/>
<accession>B8AH70</accession>
<evidence type="ECO:0000313" key="2">
    <source>
        <dbReference type="EMBL" id="EEC73110.1"/>
    </source>
</evidence>
<feature type="region of interest" description="Disordered" evidence="1">
    <location>
        <begin position="1"/>
        <end position="22"/>
    </location>
</feature>
<evidence type="ECO:0000256" key="1">
    <source>
        <dbReference type="SAM" id="MobiDB-lite"/>
    </source>
</evidence>
<evidence type="ECO:0000313" key="3">
    <source>
        <dbReference type="Proteomes" id="UP000007015"/>
    </source>
</evidence>